<dbReference type="EMBL" id="NMUH01005095">
    <property type="protein sequence ID" value="MQM11785.1"/>
    <property type="molecule type" value="Genomic_DNA"/>
</dbReference>
<comment type="caution">
    <text evidence="1">The sequence shown here is derived from an EMBL/GenBank/DDBJ whole genome shotgun (WGS) entry which is preliminary data.</text>
</comment>
<evidence type="ECO:0000313" key="1">
    <source>
        <dbReference type="EMBL" id="MQM11785.1"/>
    </source>
</evidence>
<dbReference type="Proteomes" id="UP000652761">
    <property type="component" value="Unassembled WGS sequence"/>
</dbReference>
<gene>
    <name evidence="1" type="ORF">Taro_044694</name>
</gene>
<sequence>MVWVFEVVEVLFQCGPASPSHCLTLRWFWSRVGRLGVGPQLGRAATPDCCFGNPFLGAIRGGTGVCSSLTSWSVRGTRWLYLCALDLLEVYAKGCFHIVFDFAGSAGVVFGPTLVVGRGVTLFHCFVVLYGVRCRTVVVAACSPCVASSVSCERERLYRELRVAFLQVLG</sequence>
<feature type="non-terminal residue" evidence="1">
    <location>
        <position position="170"/>
    </location>
</feature>
<protein>
    <submittedName>
        <fullName evidence="1">Uncharacterized protein</fullName>
    </submittedName>
</protein>
<dbReference type="AlphaFoldDB" id="A0A843X353"/>
<name>A0A843X353_COLES</name>
<reference evidence="1" key="1">
    <citation type="submission" date="2017-07" db="EMBL/GenBank/DDBJ databases">
        <title>Taro Niue Genome Assembly and Annotation.</title>
        <authorList>
            <person name="Atibalentja N."/>
            <person name="Keating K."/>
            <person name="Fields C.J."/>
        </authorList>
    </citation>
    <scope>NUCLEOTIDE SEQUENCE</scope>
    <source>
        <strain evidence="1">Niue_2</strain>
        <tissue evidence="1">Leaf</tissue>
    </source>
</reference>
<organism evidence="1 2">
    <name type="scientific">Colocasia esculenta</name>
    <name type="common">Wild taro</name>
    <name type="synonym">Arum esculentum</name>
    <dbReference type="NCBI Taxonomy" id="4460"/>
    <lineage>
        <taxon>Eukaryota</taxon>
        <taxon>Viridiplantae</taxon>
        <taxon>Streptophyta</taxon>
        <taxon>Embryophyta</taxon>
        <taxon>Tracheophyta</taxon>
        <taxon>Spermatophyta</taxon>
        <taxon>Magnoliopsida</taxon>
        <taxon>Liliopsida</taxon>
        <taxon>Araceae</taxon>
        <taxon>Aroideae</taxon>
        <taxon>Colocasieae</taxon>
        <taxon>Colocasia</taxon>
    </lineage>
</organism>
<evidence type="ECO:0000313" key="2">
    <source>
        <dbReference type="Proteomes" id="UP000652761"/>
    </source>
</evidence>
<keyword evidence="2" id="KW-1185">Reference proteome</keyword>
<accession>A0A843X353</accession>
<proteinExistence type="predicted"/>